<dbReference type="EMBL" id="KM434186">
    <property type="protein sequence ID" value="AIW01856.1"/>
    <property type="molecule type" value="Genomic_DNA"/>
</dbReference>
<evidence type="ECO:0000313" key="2">
    <source>
        <dbReference type="Proteomes" id="UP000203203"/>
    </source>
</evidence>
<sequence>MKKTYLENLMAEKEAAYKHVGTKNKRSEAAKQRHRKLHARLAFCGGNISWAYHKAMKEQEKAKARWKSSRIGWRVSRALDREAQRGQ</sequence>
<dbReference type="GeneID" id="26632730"/>
<proteinExistence type="predicted"/>
<dbReference type="Proteomes" id="UP000203203">
    <property type="component" value="Segment"/>
</dbReference>
<organism evidence="1 2">
    <name type="scientific">Pseudomonas phage vB_PaeM_PS24</name>
    <dbReference type="NCBI Taxonomy" id="1542092"/>
    <lineage>
        <taxon>Viruses</taxon>
        <taxon>Duplodnaviria</taxon>
        <taxon>Heunggongvirae</taxon>
        <taxon>Uroviricota</taxon>
        <taxon>Caudoviricetes</taxon>
        <taxon>Vandenendeviridae</taxon>
        <taxon>Nankokuvirus</taxon>
        <taxon>Nankokuvirus PS24</taxon>
    </lineage>
</organism>
<name>A0A0K0L9P6_9CAUD</name>
<dbReference type="RefSeq" id="YP_009206116.1">
    <property type="nucleotide sequence ID" value="NC_028882.1"/>
</dbReference>
<gene>
    <name evidence="1" type="ORF">vB_PaeM_PS2400154</name>
</gene>
<evidence type="ECO:0000313" key="1">
    <source>
        <dbReference type="EMBL" id="AIW01856.1"/>
    </source>
</evidence>
<accession>A0A0K0L9P6</accession>
<reference evidence="2" key="1">
    <citation type="submission" date="2014-08" db="EMBL/GenBank/DDBJ databases">
        <authorList>
            <person name="Gozdek A."/>
            <person name="Dabrowski K."/>
            <person name="Lobocka M."/>
        </authorList>
    </citation>
    <scope>NUCLEOTIDE SEQUENCE [LARGE SCALE GENOMIC DNA]</scope>
</reference>
<dbReference type="KEGG" id="vg:26632730"/>
<protein>
    <submittedName>
        <fullName evidence="1">Uncharacterized protein</fullName>
    </submittedName>
</protein>
<keyword evidence="2" id="KW-1185">Reference proteome</keyword>